<proteinExistence type="predicted"/>
<evidence type="ECO:0000313" key="1">
    <source>
        <dbReference type="EMBL" id="TGZ32363.1"/>
    </source>
</evidence>
<gene>
    <name evidence="1" type="ORF">DBV15_07443</name>
</gene>
<protein>
    <submittedName>
        <fullName evidence="1">Uncharacterized protein</fullName>
    </submittedName>
</protein>
<keyword evidence="2" id="KW-1185">Reference proteome</keyword>
<dbReference type="Proteomes" id="UP000310200">
    <property type="component" value="Unassembled WGS sequence"/>
</dbReference>
<reference evidence="1 2" key="1">
    <citation type="journal article" date="2019" name="Philos. Trans. R. Soc. Lond., B, Biol. Sci.">
        <title>Ant behaviour and brain gene expression of defending hosts depend on the ecological success of the intruding social parasite.</title>
        <authorList>
            <person name="Kaur R."/>
            <person name="Stoldt M."/>
            <person name="Jongepier E."/>
            <person name="Feldmeyer B."/>
            <person name="Menzel F."/>
            <person name="Bornberg-Bauer E."/>
            <person name="Foitzik S."/>
        </authorList>
    </citation>
    <scope>NUCLEOTIDE SEQUENCE [LARGE SCALE GENOMIC DNA]</scope>
    <source>
        <tissue evidence="1">Whole body</tissue>
    </source>
</reference>
<accession>A0A4S2JAQ7</accession>
<dbReference type="EMBL" id="QBLH01003874">
    <property type="protein sequence ID" value="TGZ32363.1"/>
    <property type="molecule type" value="Genomic_DNA"/>
</dbReference>
<evidence type="ECO:0000313" key="2">
    <source>
        <dbReference type="Proteomes" id="UP000310200"/>
    </source>
</evidence>
<sequence length="120" mass="14014">MWRRRDEVREDNIFLTLCKIPREKSGCSTYVIRPSKYTHAINILDDTADLFRVASSDLRLRKINYACGLLPRADMIYLIKLVLSDESFDARIYHYNNCAPPKPLSHLRQNQGIKKDDVQT</sequence>
<name>A0A4S2JAQ7_9HYME</name>
<dbReference type="AlphaFoldDB" id="A0A4S2JAQ7"/>
<organism evidence="1 2">
    <name type="scientific">Temnothorax longispinosus</name>
    <dbReference type="NCBI Taxonomy" id="300112"/>
    <lineage>
        <taxon>Eukaryota</taxon>
        <taxon>Metazoa</taxon>
        <taxon>Ecdysozoa</taxon>
        <taxon>Arthropoda</taxon>
        <taxon>Hexapoda</taxon>
        <taxon>Insecta</taxon>
        <taxon>Pterygota</taxon>
        <taxon>Neoptera</taxon>
        <taxon>Endopterygota</taxon>
        <taxon>Hymenoptera</taxon>
        <taxon>Apocrita</taxon>
        <taxon>Aculeata</taxon>
        <taxon>Formicoidea</taxon>
        <taxon>Formicidae</taxon>
        <taxon>Myrmicinae</taxon>
        <taxon>Temnothorax</taxon>
    </lineage>
</organism>
<comment type="caution">
    <text evidence="1">The sequence shown here is derived from an EMBL/GenBank/DDBJ whole genome shotgun (WGS) entry which is preliminary data.</text>
</comment>